<evidence type="ECO:0000259" key="14">
    <source>
        <dbReference type="PROSITE" id="PS50016"/>
    </source>
</evidence>
<dbReference type="InterPro" id="IPR001841">
    <property type="entry name" value="Znf_RING"/>
</dbReference>
<dbReference type="CDD" id="cd23138">
    <property type="entry name" value="RING-HC_ORTHRUS_rpt1"/>
    <property type="match status" value="1"/>
</dbReference>
<dbReference type="PROSITE" id="PS50016">
    <property type="entry name" value="ZF_PHD_2"/>
    <property type="match status" value="1"/>
</dbReference>
<dbReference type="InterPro" id="IPR017907">
    <property type="entry name" value="Znf_RING_CS"/>
</dbReference>
<dbReference type="InterPro" id="IPR047498">
    <property type="entry name" value="RING-HC_ORTHRUS_rpt1"/>
</dbReference>
<evidence type="ECO:0000256" key="13">
    <source>
        <dbReference type="SAM" id="MobiDB-lite"/>
    </source>
</evidence>
<sequence>MAHVSDLPCDGDGVCMLCKQKAAEGETLTCKTCVTPWHVICLTTPPKTLADAAQWNCPDCSDLSGAVEKPAVCGGGLVEKIRAIESDASLTDREKAKKRQELLSGAAHGEKEKTGGGAGGVLGILGDKFNCSICMQLLDKPITTPCGHNFCLKCFQKWVGQGKMTCAICRKAIPPKMAREPRINSAIVMAIRMAKLSQSNSSGDMPKVQHFIHNQDRPDKAFTTERARKSGKANACSGKIFVTVPLDYFGPITMENDPERKQGVLVGETWEDRMECRQWGAHFPHVAGINGQADHGAQSVALSGGYEDDEDHGDWFLYTGSGGRDLSGNKRTNKTQSFDQTFTKLNEALRVSCRQGYPVRVVRSHKEKRSSYAPEKGVRYDGIYRIEKCWRKAGIQGFKVCRYLFVRCDNDPAPWTRLVLFIFYFLFFFPLLHHLPDPVQHATDITERKGSPAWDYDEQQGRWIWKRPQPESRKPLGDHNDENYSTKKRKPQRRKGSVKERLLKEFSCLICRKVMVLPLTTPCAHNFCKACLEGAFAGQSFVKDRSCGGRRTLRAQKNVMKCPSCKNDISDFLQNPQVNRELMNVIESLQNQMKEESVEAEGIEVSVDGKGANLSDDADNESMDEDMHEESDNESVDVNAHEESDVTGEKLDIVAQNKENCDVNAEIPKAGKHDKGNVEPSNDTKPQRVSKRKKANNADGMLLTKSPVKPDAVADVMEDGGAGAEVSDGKECNETAKADKPKRTYKRSKAGGIVH</sequence>
<keyword evidence="18" id="KW-1185">Reference proteome</keyword>
<evidence type="ECO:0000259" key="16">
    <source>
        <dbReference type="PROSITE" id="PS51015"/>
    </source>
</evidence>
<dbReference type="InterPro" id="IPR015947">
    <property type="entry name" value="PUA-like_sf"/>
</dbReference>
<evidence type="ECO:0000259" key="15">
    <source>
        <dbReference type="PROSITE" id="PS50089"/>
    </source>
</evidence>
<accession>A0ABR0XN06</accession>
<evidence type="ECO:0000313" key="18">
    <source>
        <dbReference type="Proteomes" id="UP001318860"/>
    </source>
</evidence>
<dbReference type="PROSITE" id="PS51015">
    <property type="entry name" value="YDG"/>
    <property type="match status" value="1"/>
</dbReference>
<evidence type="ECO:0000256" key="5">
    <source>
        <dbReference type="ARBA" id="ARBA00022723"/>
    </source>
</evidence>
<evidence type="ECO:0000256" key="10">
    <source>
        <dbReference type="ARBA" id="ARBA00023242"/>
    </source>
</evidence>
<evidence type="ECO:0000256" key="4">
    <source>
        <dbReference type="ARBA" id="ARBA00022679"/>
    </source>
</evidence>
<feature type="region of interest" description="Disordered" evidence="13">
    <location>
        <begin position="667"/>
        <end position="755"/>
    </location>
</feature>
<dbReference type="Pfam" id="PF02182">
    <property type="entry name" value="SAD_SRA"/>
    <property type="match status" value="1"/>
</dbReference>
<dbReference type="PANTHER" id="PTHR14140:SF27">
    <property type="entry name" value="OS04G0289800 PROTEIN"/>
    <property type="match status" value="1"/>
</dbReference>
<dbReference type="Gene3D" id="3.30.40.10">
    <property type="entry name" value="Zinc/RING finger domain, C3HC4 (zinc finger)"/>
    <property type="match status" value="3"/>
</dbReference>
<name>A0ABR0XN06_REHGL</name>
<dbReference type="SUPFAM" id="SSF57903">
    <property type="entry name" value="FYVE/PHD zinc finger"/>
    <property type="match status" value="1"/>
</dbReference>
<feature type="compositionally biased region" description="Acidic residues" evidence="13">
    <location>
        <begin position="616"/>
        <end position="635"/>
    </location>
</feature>
<evidence type="ECO:0000313" key="17">
    <source>
        <dbReference type="EMBL" id="KAK6160479.1"/>
    </source>
</evidence>
<dbReference type="EMBL" id="JABTTQ020000003">
    <property type="protein sequence ID" value="KAK6160479.1"/>
    <property type="molecule type" value="Genomic_DNA"/>
</dbReference>
<evidence type="ECO:0000256" key="2">
    <source>
        <dbReference type="ARBA" id="ARBA00004906"/>
    </source>
</evidence>
<dbReference type="InterPro" id="IPR019786">
    <property type="entry name" value="Zinc_finger_PHD-type_CS"/>
</dbReference>
<dbReference type="PROSITE" id="PS50089">
    <property type="entry name" value="ZF_RING_2"/>
    <property type="match status" value="2"/>
</dbReference>
<reference evidence="17 18" key="1">
    <citation type="journal article" date="2021" name="Comput. Struct. Biotechnol. J.">
        <title>De novo genome assembly of the potent medicinal plant Rehmannia glutinosa using nanopore technology.</title>
        <authorList>
            <person name="Ma L."/>
            <person name="Dong C."/>
            <person name="Song C."/>
            <person name="Wang X."/>
            <person name="Zheng X."/>
            <person name="Niu Y."/>
            <person name="Chen S."/>
            <person name="Feng W."/>
        </authorList>
    </citation>
    <scope>NUCLEOTIDE SEQUENCE [LARGE SCALE GENOMIC DNA]</scope>
    <source>
        <strain evidence="17">DH-2019</strain>
    </source>
</reference>
<proteinExistence type="predicted"/>
<evidence type="ECO:0000256" key="1">
    <source>
        <dbReference type="ARBA" id="ARBA00000900"/>
    </source>
</evidence>
<dbReference type="PANTHER" id="PTHR14140">
    <property type="entry name" value="E3 UBIQUITIN-PROTEIN LIGASE UHRF-RELATED"/>
    <property type="match status" value="1"/>
</dbReference>
<dbReference type="SMART" id="SM00184">
    <property type="entry name" value="RING"/>
    <property type="match status" value="3"/>
</dbReference>
<dbReference type="InterPro" id="IPR045134">
    <property type="entry name" value="UHRF1/2-like"/>
</dbReference>
<dbReference type="Pfam" id="PF13445">
    <property type="entry name" value="zf-RING_UBOX"/>
    <property type="match status" value="2"/>
</dbReference>
<protein>
    <recommendedName>
        <fullName evidence="3">RING-type E3 ubiquitin transferase</fullName>
        <ecNumber evidence="3">2.3.2.27</ecNumber>
    </recommendedName>
</protein>
<comment type="pathway">
    <text evidence="2">Protein modification; protein ubiquitination.</text>
</comment>
<keyword evidence="5" id="KW-0479">Metal-binding</keyword>
<dbReference type="InterPro" id="IPR013083">
    <property type="entry name" value="Znf_RING/FYVE/PHD"/>
</dbReference>
<dbReference type="InterPro" id="IPR036987">
    <property type="entry name" value="SRA-YDG_sf"/>
</dbReference>
<organism evidence="17 18">
    <name type="scientific">Rehmannia glutinosa</name>
    <name type="common">Chinese foxglove</name>
    <dbReference type="NCBI Taxonomy" id="99300"/>
    <lineage>
        <taxon>Eukaryota</taxon>
        <taxon>Viridiplantae</taxon>
        <taxon>Streptophyta</taxon>
        <taxon>Embryophyta</taxon>
        <taxon>Tracheophyta</taxon>
        <taxon>Spermatophyta</taxon>
        <taxon>Magnoliopsida</taxon>
        <taxon>eudicotyledons</taxon>
        <taxon>Gunneridae</taxon>
        <taxon>Pentapetalae</taxon>
        <taxon>asterids</taxon>
        <taxon>lamiids</taxon>
        <taxon>Lamiales</taxon>
        <taxon>Orobanchaceae</taxon>
        <taxon>Rehmannieae</taxon>
        <taxon>Rehmannia</taxon>
    </lineage>
</organism>
<dbReference type="EC" id="2.3.2.27" evidence="3"/>
<dbReference type="InterPro" id="IPR011011">
    <property type="entry name" value="Znf_FYVE_PHD"/>
</dbReference>
<feature type="domain" description="YDG" evidence="16">
    <location>
        <begin position="259"/>
        <end position="407"/>
    </location>
</feature>
<dbReference type="InterPro" id="IPR019787">
    <property type="entry name" value="Znf_PHD-finger"/>
</dbReference>
<keyword evidence="7" id="KW-0833">Ubl conjugation pathway</keyword>
<keyword evidence="8" id="KW-0862">Zinc</keyword>
<dbReference type="InterPro" id="IPR027370">
    <property type="entry name" value="Znf-RING_euk"/>
</dbReference>
<dbReference type="Proteomes" id="UP001318860">
    <property type="component" value="Unassembled WGS sequence"/>
</dbReference>
<feature type="compositionally biased region" description="Basic and acidic residues" evidence="13">
    <location>
        <begin position="727"/>
        <end position="742"/>
    </location>
</feature>
<comment type="caution">
    <text evidence="17">The sequence shown here is derived from an EMBL/GenBank/DDBJ whole genome shotgun (WGS) entry which is preliminary data.</text>
</comment>
<evidence type="ECO:0000256" key="12">
    <source>
        <dbReference type="PROSITE-ProRule" id="PRU00358"/>
    </source>
</evidence>
<feature type="domain" description="RING-type" evidence="15">
    <location>
        <begin position="131"/>
        <end position="170"/>
    </location>
</feature>
<keyword evidence="6 11" id="KW-0863">Zinc-finger</keyword>
<evidence type="ECO:0000256" key="7">
    <source>
        <dbReference type="ARBA" id="ARBA00022786"/>
    </source>
</evidence>
<dbReference type="SUPFAM" id="SSF57850">
    <property type="entry name" value="RING/U-box"/>
    <property type="match status" value="2"/>
</dbReference>
<feature type="compositionally biased region" description="Basic residues" evidence="13">
    <location>
        <begin position="486"/>
        <end position="496"/>
    </location>
</feature>
<keyword evidence="10 12" id="KW-0539">Nucleus</keyword>
<evidence type="ECO:0000256" key="6">
    <source>
        <dbReference type="ARBA" id="ARBA00022771"/>
    </source>
</evidence>
<dbReference type="Pfam" id="PF00628">
    <property type="entry name" value="PHD"/>
    <property type="match status" value="1"/>
</dbReference>
<dbReference type="InterPro" id="IPR003105">
    <property type="entry name" value="SRA_YDG"/>
</dbReference>
<evidence type="ECO:0000256" key="11">
    <source>
        <dbReference type="PROSITE-ProRule" id="PRU00175"/>
    </source>
</evidence>
<keyword evidence="9" id="KW-0238">DNA-binding</keyword>
<feature type="domain" description="PHD-type" evidence="14">
    <location>
        <begin position="12"/>
        <end position="63"/>
    </location>
</feature>
<comment type="catalytic activity">
    <reaction evidence="1">
        <text>S-ubiquitinyl-[E2 ubiquitin-conjugating enzyme]-L-cysteine + [acceptor protein]-L-lysine = [E2 ubiquitin-conjugating enzyme]-L-cysteine + N(6)-ubiquitinyl-[acceptor protein]-L-lysine.</text>
        <dbReference type="EC" id="2.3.2.27"/>
    </reaction>
</comment>
<dbReference type="PROSITE" id="PS00518">
    <property type="entry name" value="ZF_RING_1"/>
    <property type="match status" value="1"/>
</dbReference>
<dbReference type="SMART" id="SM00466">
    <property type="entry name" value="SRA"/>
    <property type="match status" value="1"/>
</dbReference>
<feature type="domain" description="RING-type" evidence="15">
    <location>
        <begin position="508"/>
        <end position="566"/>
    </location>
</feature>
<feature type="region of interest" description="Disordered" evidence="13">
    <location>
        <begin position="467"/>
        <end position="498"/>
    </location>
</feature>
<feature type="compositionally biased region" description="Basic and acidic residues" evidence="13">
    <location>
        <begin position="468"/>
        <end position="485"/>
    </location>
</feature>
<evidence type="ECO:0000256" key="8">
    <source>
        <dbReference type="ARBA" id="ARBA00022833"/>
    </source>
</evidence>
<keyword evidence="4" id="KW-0808">Transferase</keyword>
<dbReference type="SUPFAM" id="SSF88697">
    <property type="entry name" value="PUA domain-like"/>
    <property type="match status" value="1"/>
</dbReference>
<dbReference type="SMART" id="SM00249">
    <property type="entry name" value="PHD"/>
    <property type="match status" value="1"/>
</dbReference>
<gene>
    <name evidence="17" type="ORF">DH2020_003860</name>
</gene>
<dbReference type="InterPro" id="IPR001965">
    <property type="entry name" value="Znf_PHD"/>
</dbReference>
<dbReference type="Gene3D" id="2.30.280.10">
    <property type="entry name" value="SRA-YDG"/>
    <property type="match status" value="1"/>
</dbReference>
<evidence type="ECO:0000256" key="9">
    <source>
        <dbReference type="ARBA" id="ARBA00023125"/>
    </source>
</evidence>
<comment type="subcellular location">
    <subcellularLocation>
        <location evidence="12">Nucleus</location>
    </subcellularLocation>
</comment>
<feature type="region of interest" description="Disordered" evidence="13">
    <location>
        <begin position="602"/>
        <end position="645"/>
    </location>
</feature>
<evidence type="ECO:0000256" key="3">
    <source>
        <dbReference type="ARBA" id="ARBA00012483"/>
    </source>
</evidence>
<dbReference type="PROSITE" id="PS01359">
    <property type="entry name" value="ZF_PHD_1"/>
    <property type="match status" value="1"/>
</dbReference>